<comment type="caution">
    <text evidence="1">The sequence shown here is derived from an EMBL/GenBank/DDBJ whole genome shotgun (WGS) entry which is preliminary data.</text>
</comment>
<dbReference type="EMBL" id="CAAALY010052076">
    <property type="protein sequence ID" value="VEL21584.1"/>
    <property type="molecule type" value="Genomic_DNA"/>
</dbReference>
<dbReference type="Proteomes" id="UP000784294">
    <property type="component" value="Unassembled WGS sequence"/>
</dbReference>
<sequence>MKNVSQIKSLRSSSLTPTGNCWNYEDAGYHSYLQKSSKDEVLKSSALNTALNGVCGRYGLIISGQINNAASIRIMDDSGIFNLLQGFGLPRLDWIGIHSFTFIDTALGRRSMTLDLYLNYFVPSLCTRLRVRLKCPYNLLTVMHSALAKLMFVKGACTVRDRILTTYTLWNREFYTKHSTTA</sequence>
<evidence type="ECO:0000313" key="1">
    <source>
        <dbReference type="EMBL" id="VEL21584.1"/>
    </source>
</evidence>
<dbReference type="OrthoDB" id="6279852at2759"/>
<name>A0A448WW53_9PLAT</name>
<protein>
    <submittedName>
        <fullName evidence="1">Uncharacterized protein</fullName>
    </submittedName>
</protein>
<dbReference type="AlphaFoldDB" id="A0A448WW53"/>
<evidence type="ECO:0000313" key="2">
    <source>
        <dbReference type="Proteomes" id="UP000784294"/>
    </source>
</evidence>
<reference evidence="1" key="1">
    <citation type="submission" date="2018-11" db="EMBL/GenBank/DDBJ databases">
        <authorList>
            <consortium name="Pathogen Informatics"/>
        </authorList>
    </citation>
    <scope>NUCLEOTIDE SEQUENCE</scope>
</reference>
<gene>
    <name evidence="1" type="ORF">PXEA_LOCUS15024</name>
</gene>
<organism evidence="1 2">
    <name type="scientific">Protopolystoma xenopodis</name>
    <dbReference type="NCBI Taxonomy" id="117903"/>
    <lineage>
        <taxon>Eukaryota</taxon>
        <taxon>Metazoa</taxon>
        <taxon>Spiralia</taxon>
        <taxon>Lophotrochozoa</taxon>
        <taxon>Platyhelminthes</taxon>
        <taxon>Monogenea</taxon>
        <taxon>Polyopisthocotylea</taxon>
        <taxon>Polystomatidea</taxon>
        <taxon>Polystomatidae</taxon>
        <taxon>Protopolystoma</taxon>
    </lineage>
</organism>
<accession>A0A448WW53</accession>
<proteinExistence type="predicted"/>
<keyword evidence="2" id="KW-1185">Reference proteome</keyword>